<reference evidence="2" key="2">
    <citation type="submission" date="2008-12" db="EMBL/GenBank/DDBJ databases">
        <title>Improved gene annotation of the rice (Oryza sativa) genomes.</title>
        <authorList>
            <person name="Wang J."/>
            <person name="Li R."/>
            <person name="Fan W."/>
            <person name="Huang Q."/>
            <person name="Zhang J."/>
            <person name="Zhou Y."/>
            <person name="Hu Y."/>
            <person name="Zi S."/>
            <person name="Li J."/>
            <person name="Ni P."/>
            <person name="Zheng H."/>
            <person name="Zhang Y."/>
            <person name="Zhao M."/>
            <person name="Hao Q."/>
            <person name="McDermott J."/>
            <person name="Samudrala R."/>
            <person name="Kristiansen K."/>
            <person name="Wong G.K.-S."/>
        </authorList>
    </citation>
    <scope>NUCLEOTIDE SEQUENCE</scope>
</reference>
<gene>
    <name evidence="2" type="ORF">OsJ_06899</name>
</gene>
<dbReference type="GO" id="GO:0005524">
    <property type="term" value="F:ATP binding"/>
    <property type="evidence" value="ECO:0007669"/>
    <property type="project" value="InterPro"/>
</dbReference>
<evidence type="ECO:0000313" key="2">
    <source>
        <dbReference type="EMBL" id="EEE57075.1"/>
    </source>
</evidence>
<dbReference type="InterPro" id="IPR011009">
    <property type="entry name" value="Kinase-like_dom_sf"/>
</dbReference>
<sequence>MKHYKCLDKIGRKSRVWCIGCRTRGLGKPAVKCLHRGINYGEVECFREPRCLEACQGHPYLVEHPTTHREMKRGGDGRACPVLLCRDGVHQQVKPCACRAGGAVRQLMWQLLDGATAMHIAGIMQRNLKPDNIAVSPHDDLKISDFGT</sequence>
<feature type="domain" description="Protein kinase" evidence="1">
    <location>
        <begin position="4"/>
        <end position="148"/>
    </location>
</feature>
<dbReference type="Gene3D" id="1.10.510.10">
    <property type="entry name" value="Transferase(Phosphotransferase) domain 1"/>
    <property type="match status" value="1"/>
</dbReference>
<dbReference type="AlphaFoldDB" id="B9F083"/>
<dbReference type="InterPro" id="IPR000719">
    <property type="entry name" value="Prot_kinase_dom"/>
</dbReference>
<protein>
    <recommendedName>
        <fullName evidence="1">Protein kinase domain-containing protein</fullName>
    </recommendedName>
</protein>
<name>B9F083_ORYSJ</name>
<dbReference type="SUPFAM" id="SSF56112">
    <property type="entry name" value="Protein kinase-like (PK-like)"/>
    <property type="match status" value="1"/>
</dbReference>
<accession>B9F083</accession>
<proteinExistence type="predicted"/>
<dbReference type="GO" id="GO:0004672">
    <property type="term" value="F:protein kinase activity"/>
    <property type="evidence" value="ECO:0007669"/>
    <property type="project" value="InterPro"/>
</dbReference>
<organism evidence="2">
    <name type="scientific">Oryza sativa subsp. japonica</name>
    <name type="common">Rice</name>
    <dbReference type="NCBI Taxonomy" id="39947"/>
    <lineage>
        <taxon>Eukaryota</taxon>
        <taxon>Viridiplantae</taxon>
        <taxon>Streptophyta</taxon>
        <taxon>Embryophyta</taxon>
        <taxon>Tracheophyta</taxon>
        <taxon>Spermatophyta</taxon>
        <taxon>Magnoliopsida</taxon>
        <taxon>Liliopsida</taxon>
        <taxon>Poales</taxon>
        <taxon>Poaceae</taxon>
        <taxon>BOP clade</taxon>
        <taxon>Oryzoideae</taxon>
        <taxon>Oryzeae</taxon>
        <taxon>Oryzinae</taxon>
        <taxon>Oryza</taxon>
        <taxon>Oryza sativa</taxon>
    </lineage>
</organism>
<reference evidence="2" key="1">
    <citation type="journal article" date="2005" name="PLoS Biol.">
        <title>The genomes of Oryza sativa: a history of duplications.</title>
        <authorList>
            <person name="Yu J."/>
            <person name="Wang J."/>
            <person name="Lin W."/>
            <person name="Li S."/>
            <person name="Li H."/>
            <person name="Zhou J."/>
            <person name="Ni P."/>
            <person name="Dong W."/>
            <person name="Hu S."/>
            <person name="Zeng C."/>
            <person name="Zhang J."/>
            <person name="Zhang Y."/>
            <person name="Li R."/>
            <person name="Xu Z."/>
            <person name="Li S."/>
            <person name="Li X."/>
            <person name="Zheng H."/>
            <person name="Cong L."/>
            <person name="Lin L."/>
            <person name="Yin J."/>
            <person name="Geng J."/>
            <person name="Li G."/>
            <person name="Shi J."/>
            <person name="Liu J."/>
            <person name="Lv H."/>
            <person name="Li J."/>
            <person name="Wang J."/>
            <person name="Deng Y."/>
            <person name="Ran L."/>
            <person name="Shi X."/>
            <person name="Wang X."/>
            <person name="Wu Q."/>
            <person name="Li C."/>
            <person name="Ren X."/>
            <person name="Wang J."/>
            <person name="Wang X."/>
            <person name="Li D."/>
            <person name="Liu D."/>
            <person name="Zhang X."/>
            <person name="Ji Z."/>
            <person name="Zhao W."/>
            <person name="Sun Y."/>
            <person name="Zhang Z."/>
            <person name="Bao J."/>
            <person name="Han Y."/>
            <person name="Dong L."/>
            <person name="Ji J."/>
            <person name="Chen P."/>
            <person name="Wu S."/>
            <person name="Liu J."/>
            <person name="Xiao Y."/>
            <person name="Bu D."/>
            <person name="Tan J."/>
            <person name="Yang L."/>
            <person name="Ye C."/>
            <person name="Zhang J."/>
            <person name="Xu J."/>
            <person name="Zhou Y."/>
            <person name="Yu Y."/>
            <person name="Zhang B."/>
            <person name="Zhuang S."/>
            <person name="Wei H."/>
            <person name="Liu B."/>
            <person name="Lei M."/>
            <person name="Yu H."/>
            <person name="Li Y."/>
            <person name="Xu H."/>
            <person name="Wei S."/>
            <person name="He X."/>
            <person name="Fang L."/>
            <person name="Zhang Z."/>
            <person name="Zhang Y."/>
            <person name="Huang X."/>
            <person name="Su Z."/>
            <person name="Tong W."/>
            <person name="Li J."/>
            <person name="Tong Z."/>
            <person name="Li S."/>
            <person name="Ye J."/>
            <person name="Wang L."/>
            <person name="Fang L."/>
            <person name="Lei T."/>
            <person name="Chen C."/>
            <person name="Chen H."/>
            <person name="Xu Z."/>
            <person name="Li H."/>
            <person name="Huang H."/>
            <person name="Zhang F."/>
            <person name="Xu H."/>
            <person name="Li N."/>
            <person name="Zhao C."/>
            <person name="Li S."/>
            <person name="Dong L."/>
            <person name="Huang Y."/>
            <person name="Li L."/>
            <person name="Xi Y."/>
            <person name="Qi Q."/>
            <person name="Li W."/>
            <person name="Zhang B."/>
            <person name="Hu W."/>
            <person name="Zhang Y."/>
            <person name="Tian X."/>
            <person name="Jiao Y."/>
            <person name="Liang X."/>
            <person name="Jin J."/>
            <person name="Gao L."/>
            <person name="Zheng W."/>
            <person name="Hao B."/>
            <person name="Liu S."/>
            <person name="Wang W."/>
            <person name="Yuan L."/>
            <person name="Cao M."/>
            <person name="McDermott J."/>
            <person name="Samudrala R."/>
            <person name="Wang J."/>
            <person name="Wong G.K."/>
            <person name="Yang H."/>
        </authorList>
    </citation>
    <scope>NUCLEOTIDE SEQUENCE [LARGE SCALE GENOMIC DNA]</scope>
</reference>
<dbReference type="Pfam" id="PF00069">
    <property type="entry name" value="Pkinase"/>
    <property type="match status" value="1"/>
</dbReference>
<dbReference type="PROSITE" id="PS50011">
    <property type="entry name" value="PROTEIN_KINASE_DOM"/>
    <property type="match status" value="1"/>
</dbReference>
<dbReference type="Proteomes" id="UP000007752">
    <property type="component" value="Chromosome 2"/>
</dbReference>
<dbReference type="Gene3D" id="3.30.200.20">
    <property type="entry name" value="Phosphorylase Kinase, domain 1"/>
    <property type="match status" value="1"/>
</dbReference>
<evidence type="ECO:0000259" key="1">
    <source>
        <dbReference type="PROSITE" id="PS50011"/>
    </source>
</evidence>
<dbReference type="EMBL" id="CM000139">
    <property type="protein sequence ID" value="EEE57075.1"/>
    <property type="molecule type" value="Genomic_DNA"/>
</dbReference>